<dbReference type="KEGG" id="vg:7874816"/>
<dbReference type="OrthoDB" id="36465at10239"/>
<dbReference type="Proteomes" id="UP000002342">
    <property type="component" value="Segment"/>
</dbReference>
<evidence type="ECO:0000313" key="1">
    <source>
        <dbReference type="EMBL" id="ACL81350.1"/>
    </source>
</evidence>
<evidence type="ECO:0000313" key="2">
    <source>
        <dbReference type="Proteomes" id="UP000002342"/>
    </source>
</evidence>
<dbReference type="GeneID" id="7874816"/>
<proteinExistence type="predicted"/>
<dbReference type="EMBL" id="FJ591094">
    <property type="protein sequence ID" value="ACL81350.1"/>
    <property type="molecule type" value="Genomic_DNA"/>
</dbReference>
<reference evidence="1 2" key="1">
    <citation type="journal article" date="2009" name="Environ. Microbiol.">
        <title>Genome sequences of two novel phages infecting marine roseobacters.</title>
        <authorList>
            <person name="Zhao Y."/>
            <person name="Wang K."/>
            <person name="Jiao N."/>
            <person name="Chen F."/>
        </authorList>
    </citation>
    <scope>NUCLEOTIDE SEQUENCE</scope>
    <source>
        <strain evidence="1">EE36P1</strain>
    </source>
</reference>
<organism evidence="1 2">
    <name type="scientific">Sulfitobacter phage EE36phi1</name>
    <dbReference type="NCBI Taxonomy" id="490913"/>
    <lineage>
        <taxon>Viruses</taxon>
        <taxon>Duplodnaviria</taxon>
        <taxon>Heunggongvirae</taxon>
        <taxon>Uroviricota</taxon>
        <taxon>Caudoviricetes</taxon>
        <taxon>Schitoviridae</taxon>
        <taxon>Rhodovirinae</taxon>
        <taxon>Aorunvirus</taxon>
        <taxon>Aorunvirus EE36phi1</taxon>
    </lineage>
</organism>
<sequence>MGIFRSASNAITSIFDTVTDVGQHRRRKRLHGHHLFHNRAVSQKLTDKQEVMVSTAETLAALQARLDSDEKLAAIYASLEKEFA</sequence>
<accession>C4NT84</accession>
<keyword evidence="2" id="KW-1185">Reference proteome</keyword>
<name>C4NT84_9CAUD</name>
<dbReference type="RefSeq" id="YP_002898932.1">
    <property type="nucleotide sequence ID" value="NC_012696.1"/>
</dbReference>
<protein>
    <submittedName>
        <fullName evidence="1">Uncharacterized protein</fullName>
    </submittedName>
</protein>